<accession>A0AAE2U138</accession>
<proteinExistence type="predicted"/>
<sequence length="167" mass="18827">MQTQYPIILATCALIGLLLMTCFTRRTIWRILARIAAARSAEVAQRRESIAGLNLQLAKSIQYRKAVKARRQKENQAQKEDQLSPLTISLDPRAPIFTKADHQLLMQVHVMLLLAKQTWHAMQGTEPIQLKAEIQAQKILALADRILTALTEKLPPEIATDVQEIAQ</sequence>
<dbReference type="Proteomes" id="UP000610293">
    <property type="component" value="Unassembled WGS sequence"/>
</dbReference>
<dbReference type="EMBL" id="JACYNJ010000002">
    <property type="protein sequence ID" value="MBD8268837.1"/>
    <property type="molecule type" value="Genomic_DNA"/>
</dbReference>
<evidence type="ECO:0000313" key="3">
    <source>
        <dbReference type="Proteomes" id="UP000610293"/>
    </source>
</evidence>
<keyword evidence="1" id="KW-0812">Transmembrane</keyword>
<organism evidence="2 3">
    <name type="scientific">Pseudomonas fluorescens</name>
    <dbReference type="NCBI Taxonomy" id="294"/>
    <lineage>
        <taxon>Bacteria</taxon>
        <taxon>Pseudomonadati</taxon>
        <taxon>Pseudomonadota</taxon>
        <taxon>Gammaproteobacteria</taxon>
        <taxon>Pseudomonadales</taxon>
        <taxon>Pseudomonadaceae</taxon>
        <taxon>Pseudomonas</taxon>
    </lineage>
</organism>
<protein>
    <submittedName>
        <fullName evidence="2">Uncharacterized protein</fullName>
    </submittedName>
</protein>
<dbReference type="RefSeq" id="WP_191955371.1">
    <property type="nucleotide sequence ID" value="NZ_JACYNJ010000002.1"/>
</dbReference>
<evidence type="ECO:0000256" key="1">
    <source>
        <dbReference type="SAM" id="Phobius"/>
    </source>
</evidence>
<dbReference type="AlphaFoldDB" id="A0AAE2U138"/>
<feature type="transmembrane region" description="Helical" evidence="1">
    <location>
        <begin position="6"/>
        <end position="24"/>
    </location>
</feature>
<comment type="caution">
    <text evidence="2">The sequence shown here is derived from an EMBL/GenBank/DDBJ whole genome shotgun (WGS) entry which is preliminary data.</text>
</comment>
<name>A0AAE2U138_PSEFL</name>
<evidence type="ECO:0000313" key="2">
    <source>
        <dbReference type="EMBL" id="MBD8268837.1"/>
    </source>
</evidence>
<reference evidence="2" key="1">
    <citation type="journal article" date="2020" name="FEMS Microbiol. Ecol.">
        <title>Temporal dynamics of bacterial communities during seed development and maturation.</title>
        <authorList>
            <person name="Chesneau G."/>
            <person name="Torres-Cortes G."/>
            <person name="Briand M."/>
            <person name="Darrasse A."/>
            <person name="Preveaux A."/>
            <person name="Marais C."/>
            <person name="Jacques M.A."/>
            <person name="Shade A."/>
            <person name="Barret M."/>
        </authorList>
    </citation>
    <scope>NUCLEOTIDE SEQUENCE</scope>
    <source>
        <strain evidence="2">CFBP13533</strain>
    </source>
</reference>
<keyword evidence="1" id="KW-1133">Transmembrane helix</keyword>
<keyword evidence="1" id="KW-0472">Membrane</keyword>
<gene>
    <name evidence="2" type="ORF">IFU03_03595</name>
</gene>